<dbReference type="InterPro" id="IPR019480">
    <property type="entry name" value="Dihydroorotate_DH_Fe-S-bd"/>
</dbReference>
<evidence type="ECO:0000256" key="10">
    <source>
        <dbReference type="PIRSR" id="PIRSR006816-2"/>
    </source>
</evidence>
<sequence>MNANPYLPDMATIVEVIQETHNIKTFRIVINNEERMKEFSFMPGQVGQLSVFGVGESTFVINSSPTRKDYLQFSVMRVGEVTTRLHQLQPGDQIGVRAPLGNSFPVEDLKGKNIVFVGGGIGMAPLRTLFTYMLDNRKDYGDITLLYGARSPADLTYKAELPEWTERKDVNTVLTIDNPSEGWEHKVGLIPNVLLEINPSPKNTVAITCGPPIMIKFTLQALKKLGFEDENILTTLEKRMKCGVGICGRCNIGTKYVCMDGPVFTYAQLKELPSEL</sequence>
<dbReference type="InterPro" id="IPR039261">
    <property type="entry name" value="FNR_nucleotide-bd"/>
</dbReference>
<dbReference type="GO" id="GO:0046872">
    <property type="term" value="F:metal ion binding"/>
    <property type="evidence" value="ECO:0007669"/>
    <property type="project" value="UniProtKB-KW"/>
</dbReference>
<dbReference type="Pfam" id="PF10418">
    <property type="entry name" value="DHODB_Fe-S_bind"/>
    <property type="match status" value="1"/>
</dbReference>
<dbReference type="PANTHER" id="PTHR43513">
    <property type="entry name" value="DIHYDROOROTATE DEHYDROGENASE B (NAD(+)), ELECTRON TRANSFER SUBUNIT"/>
    <property type="match status" value="1"/>
</dbReference>
<keyword evidence="3 10" id="KW-0001">2Fe-2S</keyword>
<evidence type="ECO:0000256" key="6">
    <source>
        <dbReference type="ARBA" id="ARBA00022982"/>
    </source>
</evidence>
<dbReference type="InterPro" id="IPR037117">
    <property type="entry name" value="Dihydroorotate_DH_ele_sf"/>
</dbReference>
<dbReference type="STRING" id="52560.SAMN04488082_11869"/>
<dbReference type="InterPro" id="IPR050353">
    <property type="entry name" value="PyrK_electron_transfer"/>
</dbReference>
<feature type="domain" description="FAD-binding FR-type" evidence="11">
    <location>
        <begin position="6"/>
        <end position="106"/>
    </location>
</feature>
<dbReference type="RefSeq" id="WP_092377695.1">
    <property type="nucleotide sequence ID" value="NZ_FORX01000018.1"/>
</dbReference>
<dbReference type="GO" id="GO:0016491">
    <property type="term" value="F:oxidoreductase activity"/>
    <property type="evidence" value="ECO:0007669"/>
    <property type="project" value="InterPro"/>
</dbReference>
<dbReference type="InterPro" id="IPR012165">
    <property type="entry name" value="Cyt_c3_hydrogenase_gsu"/>
</dbReference>
<protein>
    <submittedName>
        <fullName evidence="12">NAD(P)H-flavin reductase</fullName>
    </submittedName>
</protein>
<dbReference type="Gene3D" id="2.40.30.10">
    <property type="entry name" value="Translation factors"/>
    <property type="match status" value="1"/>
</dbReference>
<keyword evidence="6" id="KW-0249">Electron transport</keyword>
<dbReference type="InterPro" id="IPR017927">
    <property type="entry name" value="FAD-bd_FR_type"/>
</dbReference>
<proteinExistence type="predicted"/>
<dbReference type="OrthoDB" id="9806195at2"/>
<evidence type="ECO:0000256" key="5">
    <source>
        <dbReference type="ARBA" id="ARBA00022827"/>
    </source>
</evidence>
<evidence type="ECO:0000256" key="4">
    <source>
        <dbReference type="ARBA" id="ARBA00022723"/>
    </source>
</evidence>
<evidence type="ECO:0000256" key="3">
    <source>
        <dbReference type="ARBA" id="ARBA00022714"/>
    </source>
</evidence>
<dbReference type="Gene3D" id="2.10.240.10">
    <property type="entry name" value="Dihydroorotate dehydrogenase, electron transfer subunit"/>
    <property type="match status" value="1"/>
</dbReference>
<evidence type="ECO:0000313" key="13">
    <source>
        <dbReference type="Proteomes" id="UP000198635"/>
    </source>
</evidence>
<gene>
    <name evidence="12" type="ORF">SAMN04488082_11869</name>
</gene>
<comment type="cofactor">
    <cofactor evidence="9">
        <name>[2Fe-2S] cluster</name>
        <dbReference type="ChEBI" id="CHEBI:190135"/>
    </cofactor>
</comment>
<keyword evidence="8 10" id="KW-0411">Iron-sulfur</keyword>
<keyword evidence="7 10" id="KW-0408">Iron</keyword>
<keyword evidence="4 10" id="KW-0479">Metal-binding</keyword>
<reference evidence="13" key="1">
    <citation type="submission" date="2016-10" db="EMBL/GenBank/DDBJ databases">
        <authorList>
            <person name="Varghese N."/>
            <person name="Submissions S."/>
        </authorList>
    </citation>
    <scope>NUCLEOTIDE SEQUENCE [LARGE SCALE GENOMIC DNA]</scope>
    <source>
        <strain evidence="13">DSM 5918</strain>
    </source>
</reference>
<dbReference type="SUPFAM" id="SSF63380">
    <property type="entry name" value="Riboflavin synthase domain-like"/>
    <property type="match status" value="1"/>
</dbReference>
<evidence type="ECO:0000256" key="7">
    <source>
        <dbReference type="ARBA" id="ARBA00023004"/>
    </source>
</evidence>
<evidence type="ECO:0000256" key="2">
    <source>
        <dbReference type="ARBA" id="ARBA00022630"/>
    </source>
</evidence>
<dbReference type="CDD" id="cd06221">
    <property type="entry name" value="sulfite_reductase_like"/>
    <property type="match status" value="1"/>
</dbReference>
<evidence type="ECO:0000259" key="11">
    <source>
        <dbReference type="PROSITE" id="PS51384"/>
    </source>
</evidence>
<dbReference type="InterPro" id="IPR017938">
    <property type="entry name" value="Riboflavin_synthase-like_b-brl"/>
</dbReference>
<dbReference type="PIRSF" id="PIRSF006816">
    <property type="entry name" value="Cyc3_hyd_g"/>
    <property type="match status" value="1"/>
</dbReference>
<dbReference type="PRINTS" id="PR00406">
    <property type="entry name" value="CYTB5RDTASE"/>
</dbReference>
<dbReference type="GO" id="GO:0006221">
    <property type="term" value="P:pyrimidine nucleotide biosynthetic process"/>
    <property type="evidence" value="ECO:0007669"/>
    <property type="project" value="InterPro"/>
</dbReference>
<keyword evidence="5" id="KW-0274">FAD</keyword>
<feature type="binding site" evidence="10">
    <location>
        <position position="250"/>
    </location>
    <ligand>
        <name>[2Fe-2S] cluster</name>
        <dbReference type="ChEBI" id="CHEBI:190135"/>
    </ligand>
</feature>
<dbReference type="InterPro" id="IPR001433">
    <property type="entry name" value="OxRdtase_FAD/NAD-bd"/>
</dbReference>
<evidence type="ECO:0000313" key="12">
    <source>
        <dbReference type="EMBL" id="SFK26035.1"/>
    </source>
</evidence>
<dbReference type="EMBL" id="FORX01000018">
    <property type="protein sequence ID" value="SFK26035.1"/>
    <property type="molecule type" value="Genomic_DNA"/>
</dbReference>
<keyword evidence="13" id="KW-1185">Reference proteome</keyword>
<accession>A0A1I3Y2K4</accession>
<organism evidence="12 13">
    <name type="scientific">Desulfomicrobium apsheronum</name>
    <dbReference type="NCBI Taxonomy" id="52560"/>
    <lineage>
        <taxon>Bacteria</taxon>
        <taxon>Pseudomonadati</taxon>
        <taxon>Thermodesulfobacteriota</taxon>
        <taxon>Desulfovibrionia</taxon>
        <taxon>Desulfovibrionales</taxon>
        <taxon>Desulfomicrobiaceae</taxon>
        <taxon>Desulfomicrobium</taxon>
    </lineage>
</organism>
<keyword evidence="2" id="KW-0285">Flavoprotein</keyword>
<dbReference type="PANTHER" id="PTHR43513:SF1">
    <property type="entry name" value="ANAEROBIC SULFITE REDUCTASE SUBUNIT B"/>
    <property type="match status" value="1"/>
</dbReference>
<dbReference type="Pfam" id="PF00175">
    <property type="entry name" value="NAD_binding_1"/>
    <property type="match status" value="1"/>
</dbReference>
<dbReference type="GO" id="GO:0050660">
    <property type="term" value="F:flavin adenine dinucleotide binding"/>
    <property type="evidence" value="ECO:0007669"/>
    <property type="project" value="InterPro"/>
</dbReference>
<feature type="binding site" evidence="10">
    <location>
        <position position="242"/>
    </location>
    <ligand>
        <name>[2Fe-2S] cluster</name>
        <dbReference type="ChEBI" id="CHEBI:190135"/>
    </ligand>
</feature>
<evidence type="ECO:0000256" key="1">
    <source>
        <dbReference type="ARBA" id="ARBA00022448"/>
    </source>
</evidence>
<dbReference type="Gene3D" id="3.40.50.80">
    <property type="entry name" value="Nucleotide-binding domain of ferredoxin-NADP reductase (FNR) module"/>
    <property type="match status" value="1"/>
</dbReference>
<evidence type="ECO:0000256" key="9">
    <source>
        <dbReference type="ARBA" id="ARBA00034078"/>
    </source>
</evidence>
<dbReference type="SUPFAM" id="SSF52343">
    <property type="entry name" value="Ferredoxin reductase-like, C-terminal NADP-linked domain"/>
    <property type="match status" value="1"/>
</dbReference>
<evidence type="ECO:0000256" key="8">
    <source>
        <dbReference type="ARBA" id="ARBA00023014"/>
    </source>
</evidence>
<feature type="binding site" evidence="10">
    <location>
        <position position="247"/>
    </location>
    <ligand>
        <name>[2Fe-2S] cluster</name>
        <dbReference type="ChEBI" id="CHEBI:190135"/>
    </ligand>
</feature>
<name>A0A1I3Y2K4_9BACT</name>
<dbReference type="PROSITE" id="PS51384">
    <property type="entry name" value="FAD_FR"/>
    <property type="match status" value="1"/>
</dbReference>
<feature type="binding site" evidence="10">
    <location>
        <position position="258"/>
    </location>
    <ligand>
        <name>[2Fe-2S] cluster</name>
        <dbReference type="ChEBI" id="CHEBI:190135"/>
    </ligand>
</feature>
<keyword evidence="1" id="KW-0813">Transport</keyword>
<dbReference type="GO" id="GO:0051537">
    <property type="term" value="F:2 iron, 2 sulfur cluster binding"/>
    <property type="evidence" value="ECO:0007669"/>
    <property type="project" value="UniProtKB-KW"/>
</dbReference>
<dbReference type="AlphaFoldDB" id="A0A1I3Y2K4"/>
<dbReference type="Proteomes" id="UP000198635">
    <property type="component" value="Unassembled WGS sequence"/>
</dbReference>
<comment type="cofactor">
    <cofactor evidence="10">
        <name>[2Fe-2S] cluster</name>
        <dbReference type="ChEBI" id="CHEBI:190135"/>
    </cofactor>
    <text evidence="10">Binds 1 [2Fe-2S] cluster per subunit.</text>
</comment>